<keyword evidence="2" id="KW-1185">Reference proteome</keyword>
<dbReference type="eggNOG" id="COG0421">
    <property type="taxonomic scope" value="Bacteria"/>
</dbReference>
<evidence type="ECO:0000313" key="2">
    <source>
        <dbReference type="Proteomes" id="UP000006201"/>
    </source>
</evidence>
<name>A4C7U5_9GAMM</name>
<dbReference type="OrthoDB" id="5763385at2"/>
<dbReference type="STRING" id="87626.PTD2_06449"/>
<dbReference type="HOGENOM" id="CLU_1208961_0_0_6"/>
<sequence>MKYVQADKGIIHPHFIAHCTEIGQLIHWQKQLGQNIQVRQYQQLRWLLINEVLQSVIEIDEPDHLLFPHLQVLADIWRTLDDPSSVLEIGLGAGAIRNYLQFHYPNTELITAEKNPEIIHCYKKYFGGHASNNLHCQDVLLEIKTPRTFDWIIIDIFSQLEAPVFLFQKQFYDDLSHILAANGHLFINFLTQSDSQLTQLKRLLRATFTKEVKIEKISGYTNHILWLHL</sequence>
<dbReference type="InterPro" id="IPR029063">
    <property type="entry name" value="SAM-dependent_MTases_sf"/>
</dbReference>
<evidence type="ECO:0008006" key="3">
    <source>
        <dbReference type="Google" id="ProtNLM"/>
    </source>
</evidence>
<dbReference type="RefSeq" id="WP_009837922.1">
    <property type="nucleotide sequence ID" value="NZ_AAOH01000003.1"/>
</dbReference>
<gene>
    <name evidence="1" type="ORF">PTD2_06449</name>
</gene>
<organism evidence="1 2">
    <name type="scientific">Pseudoalteromonas tunicata D2</name>
    <dbReference type="NCBI Taxonomy" id="87626"/>
    <lineage>
        <taxon>Bacteria</taxon>
        <taxon>Pseudomonadati</taxon>
        <taxon>Pseudomonadota</taxon>
        <taxon>Gammaproteobacteria</taxon>
        <taxon>Alteromonadales</taxon>
        <taxon>Pseudoalteromonadaceae</taxon>
        <taxon>Pseudoalteromonas</taxon>
    </lineage>
</organism>
<proteinExistence type="predicted"/>
<dbReference type="EMBL" id="AAOH01000003">
    <property type="protein sequence ID" value="EAR28660.1"/>
    <property type="molecule type" value="Genomic_DNA"/>
</dbReference>
<reference evidence="1 2" key="1">
    <citation type="submission" date="2006-02" db="EMBL/GenBank/DDBJ databases">
        <authorList>
            <person name="Moran M.A."/>
            <person name="Kjelleberg S."/>
            <person name="Egan S."/>
            <person name="Saunders N."/>
            <person name="Thomas T."/>
            <person name="Ferriera S."/>
            <person name="Johnson J."/>
            <person name="Kravitz S."/>
            <person name="Halpern A."/>
            <person name="Remington K."/>
            <person name="Beeson K."/>
            <person name="Tran B."/>
            <person name="Rogers Y.-H."/>
            <person name="Friedman R."/>
            <person name="Venter J.C."/>
        </authorList>
    </citation>
    <scope>NUCLEOTIDE SEQUENCE [LARGE SCALE GENOMIC DNA]</scope>
    <source>
        <strain evidence="1 2">D2</strain>
    </source>
</reference>
<accession>A4C7U5</accession>
<dbReference type="SUPFAM" id="SSF53335">
    <property type="entry name" value="S-adenosyl-L-methionine-dependent methyltransferases"/>
    <property type="match status" value="1"/>
</dbReference>
<dbReference type="AlphaFoldDB" id="A4C7U5"/>
<dbReference type="Gene3D" id="3.40.50.150">
    <property type="entry name" value="Vaccinia Virus protein VP39"/>
    <property type="match status" value="1"/>
</dbReference>
<protein>
    <recommendedName>
        <fullName evidence="3">SAM-dependent methyltransferase</fullName>
    </recommendedName>
</protein>
<dbReference type="Proteomes" id="UP000006201">
    <property type="component" value="Unassembled WGS sequence"/>
</dbReference>
<evidence type="ECO:0000313" key="1">
    <source>
        <dbReference type="EMBL" id="EAR28660.1"/>
    </source>
</evidence>
<comment type="caution">
    <text evidence="1">The sequence shown here is derived from an EMBL/GenBank/DDBJ whole genome shotgun (WGS) entry which is preliminary data.</text>
</comment>